<comment type="caution">
    <text evidence="1">The sequence shown here is derived from an EMBL/GenBank/DDBJ whole genome shotgun (WGS) entry which is preliminary data.</text>
</comment>
<proteinExistence type="predicted"/>
<sequence>MEKLIELDDLVSLVNSKNNPFDNYSTVKDKTILAIAVALRAMEQRAEAAEALNKHLELAVRKAEVISEKLRLLAEAAETKLAELCDRQYLAGLQAGFRLGDAGDNEGLNKATANYRKQIIDSRSAPAADLAELVPGNDLKRVLSFAKFVIKCVRKNGEYAPLSSQEPDEIAAILHSIELANGSAN</sequence>
<accession>A0ACC5PWL8</accession>
<name>A0ACC5PWL8_ENTAG</name>
<evidence type="ECO:0000313" key="1">
    <source>
        <dbReference type="EMBL" id="MBD8129304.1"/>
    </source>
</evidence>
<evidence type="ECO:0000313" key="2">
    <source>
        <dbReference type="Proteomes" id="UP000610459"/>
    </source>
</evidence>
<organism evidence="1 2">
    <name type="scientific">Enterobacter agglomerans</name>
    <name type="common">Erwinia herbicola</name>
    <name type="synonym">Pantoea agglomerans</name>
    <dbReference type="NCBI Taxonomy" id="549"/>
    <lineage>
        <taxon>Bacteria</taxon>
        <taxon>Pseudomonadati</taxon>
        <taxon>Pseudomonadota</taxon>
        <taxon>Gammaproteobacteria</taxon>
        <taxon>Enterobacterales</taxon>
        <taxon>Erwiniaceae</taxon>
        <taxon>Pantoea</taxon>
        <taxon>Pantoea agglomerans group</taxon>
    </lineage>
</organism>
<gene>
    <name evidence="1" type="ORF">IFT41_24725</name>
</gene>
<reference evidence="1 2" key="1">
    <citation type="journal article" date="2020" name="FEMS Microbiol. Ecol.">
        <title>Temporal dynamics of bacterial communities during seed development and maturation.</title>
        <authorList>
            <person name="Chesneau G."/>
            <person name="Torres-Cortes G."/>
            <person name="Briand M."/>
            <person name="Darrasse A."/>
            <person name="Preveaux A."/>
            <person name="Marais C."/>
            <person name="Jacques M.A."/>
            <person name="Shade A."/>
            <person name="Barret M."/>
        </authorList>
    </citation>
    <scope>NUCLEOTIDE SEQUENCE [LARGE SCALE GENOMIC DNA]</scope>
    <source>
        <strain evidence="1 2">CFBP13709</strain>
    </source>
</reference>
<dbReference type="Proteomes" id="UP000610459">
    <property type="component" value="Unassembled WGS sequence"/>
</dbReference>
<keyword evidence="2" id="KW-1185">Reference proteome</keyword>
<protein>
    <submittedName>
        <fullName evidence="1">Uncharacterized protein</fullName>
    </submittedName>
</protein>
<dbReference type="EMBL" id="JACYNR010000061">
    <property type="protein sequence ID" value="MBD8129304.1"/>
    <property type="molecule type" value="Genomic_DNA"/>
</dbReference>